<evidence type="ECO:0000313" key="3">
    <source>
        <dbReference type="EMBL" id="OOV08342.1"/>
    </source>
</evidence>
<dbReference type="PANTHER" id="PTHR30329:SF21">
    <property type="entry name" value="LIPOPROTEIN YIAD-RELATED"/>
    <property type="match status" value="1"/>
</dbReference>
<evidence type="ECO:0000256" key="1">
    <source>
        <dbReference type="PROSITE-ProRule" id="PRU00473"/>
    </source>
</evidence>
<accession>A0A1T1AW48</accession>
<dbReference type="AlphaFoldDB" id="A0A1T1AW48"/>
<dbReference type="Pfam" id="PF00691">
    <property type="entry name" value="OmpA"/>
    <property type="match status" value="1"/>
</dbReference>
<keyword evidence="1" id="KW-0472">Membrane</keyword>
<dbReference type="STRING" id="28066.RF819_17965"/>
<dbReference type="Gene3D" id="3.30.1330.60">
    <property type="entry name" value="OmpA-like domain"/>
    <property type="match status" value="1"/>
</dbReference>
<comment type="caution">
    <text evidence="3">The sequence shown here is derived from an EMBL/GenBank/DDBJ whole genome shotgun (WGS) entry which is preliminary data.</text>
</comment>
<sequence length="204" mass="21991">MSNQYTSPSRTLLSWLLASALLLGLTACSKNYVVLLPDDDGTLGKVTVTSPQENALLDQKNQGAFIGGIRRDTFTLSDEQLQAQFGAALAASPKKPARYLLYFETGQTQLTEASQAEMPRIKEDISQRPGVDVAVIGHTDTQGEAQANYALGLTRAQLVSQLIGEAGISADHVSIASHGEKNLLVATPDDTNEPRNRRVEVIVR</sequence>
<evidence type="ECO:0000259" key="2">
    <source>
        <dbReference type="PROSITE" id="PS51123"/>
    </source>
</evidence>
<dbReference type="GO" id="GO:0016020">
    <property type="term" value="C:membrane"/>
    <property type="evidence" value="ECO:0007669"/>
    <property type="project" value="UniProtKB-UniRule"/>
</dbReference>
<dbReference type="Proteomes" id="UP000190750">
    <property type="component" value="Unassembled WGS sequence"/>
</dbReference>
<dbReference type="SUPFAM" id="SSF103088">
    <property type="entry name" value="OmpA-like"/>
    <property type="match status" value="1"/>
</dbReference>
<dbReference type="OrthoDB" id="8586796at2"/>
<dbReference type="InterPro" id="IPR036737">
    <property type="entry name" value="OmpA-like_sf"/>
</dbReference>
<protein>
    <recommendedName>
        <fullName evidence="2">OmpA-like domain-containing protein</fullName>
    </recommendedName>
</protein>
<organism evidence="3 4">
    <name type="scientific">Rhodoferax fermentans</name>
    <dbReference type="NCBI Taxonomy" id="28066"/>
    <lineage>
        <taxon>Bacteria</taxon>
        <taxon>Pseudomonadati</taxon>
        <taxon>Pseudomonadota</taxon>
        <taxon>Betaproteobacteria</taxon>
        <taxon>Burkholderiales</taxon>
        <taxon>Comamonadaceae</taxon>
        <taxon>Rhodoferax</taxon>
    </lineage>
</organism>
<dbReference type="PANTHER" id="PTHR30329">
    <property type="entry name" value="STATOR ELEMENT OF FLAGELLAR MOTOR COMPLEX"/>
    <property type="match status" value="1"/>
</dbReference>
<feature type="domain" description="OmpA-like" evidence="2">
    <location>
        <begin position="90"/>
        <end position="204"/>
    </location>
</feature>
<dbReference type="EMBL" id="MTJN01000002">
    <property type="protein sequence ID" value="OOV08342.1"/>
    <property type="molecule type" value="Genomic_DNA"/>
</dbReference>
<dbReference type="InterPro" id="IPR006665">
    <property type="entry name" value="OmpA-like"/>
</dbReference>
<name>A0A1T1AW48_RHOFE</name>
<dbReference type="CDD" id="cd07185">
    <property type="entry name" value="OmpA_C-like"/>
    <property type="match status" value="1"/>
</dbReference>
<evidence type="ECO:0000313" key="4">
    <source>
        <dbReference type="Proteomes" id="UP000190750"/>
    </source>
</evidence>
<keyword evidence="4" id="KW-1185">Reference proteome</keyword>
<dbReference type="RefSeq" id="WP_078366223.1">
    <property type="nucleotide sequence ID" value="NZ_MTJN01000002.1"/>
</dbReference>
<dbReference type="InterPro" id="IPR050330">
    <property type="entry name" value="Bact_OuterMem_StrucFunc"/>
</dbReference>
<reference evidence="3 4" key="1">
    <citation type="submission" date="2017-01" db="EMBL/GenBank/DDBJ databases">
        <title>Genome sequencing of Rhodoferax fermentans JCM 7819.</title>
        <authorList>
            <person name="Kim Y.J."/>
            <person name="Farh M.E.-A."/>
            <person name="Yang D.-C."/>
        </authorList>
    </citation>
    <scope>NUCLEOTIDE SEQUENCE [LARGE SCALE GENOMIC DNA]</scope>
    <source>
        <strain evidence="3 4">JCM 7819</strain>
    </source>
</reference>
<gene>
    <name evidence="3" type="ORF">RF819_17965</name>
</gene>
<dbReference type="PROSITE" id="PS51123">
    <property type="entry name" value="OMPA_2"/>
    <property type="match status" value="1"/>
</dbReference>
<proteinExistence type="predicted"/>